<dbReference type="AlphaFoldDB" id="A0A1M4YK84"/>
<evidence type="ECO:0000256" key="1">
    <source>
        <dbReference type="SAM" id="MobiDB-lite"/>
    </source>
</evidence>
<dbReference type="Proteomes" id="UP000184128">
    <property type="component" value="Unassembled WGS sequence"/>
</dbReference>
<feature type="region of interest" description="Disordered" evidence="1">
    <location>
        <begin position="1"/>
        <end position="71"/>
    </location>
</feature>
<accession>A0A1M4YK84</accession>
<reference evidence="3 4" key="1">
    <citation type="submission" date="2016-11" db="EMBL/GenBank/DDBJ databases">
        <authorList>
            <person name="Jaros S."/>
            <person name="Januszkiewicz K."/>
            <person name="Wedrychowicz H."/>
        </authorList>
    </citation>
    <scope>NUCLEOTIDE SEQUENCE [LARGE SCALE GENOMIC DNA]</scope>
    <source>
        <strain evidence="3 4">DSM 15692</strain>
    </source>
</reference>
<feature type="compositionally biased region" description="Basic and acidic residues" evidence="1">
    <location>
        <begin position="330"/>
        <end position="346"/>
    </location>
</feature>
<dbReference type="STRING" id="1121025.SAMN02745249_01717"/>
<feature type="transmembrane region" description="Helical" evidence="2">
    <location>
        <begin position="303"/>
        <end position="323"/>
    </location>
</feature>
<organism evidence="3 4">
    <name type="scientific">Atopostipes suicloacalis DSM 15692</name>
    <dbReference type="NCBI Taxonomy" id="1121025"/>
    <lineage>
        <taxon>Bacteria</taxon>
        <taxon>Bacillati</taxon>
        <taxon>Bacillota</taxon>
        <taxon>Bacilli</taxon>
        <taxon>Lactobacillales</taxon>
        <taxon>Carnobacteriaceae</taxon>
        <taxon>Atopostipes</taxon>
    </lineage>
</organism>
<feature type="compositionally biased region" description="Gly residues" evidence="1">
    <location>
        <begin position="1"/>
        <end position="46"/>
    </location>
</feature>
<keyword evidence="2" id="KW-0472">Membrane</keyword>
<sequence length="354" mass="38896">MARGGGRGGGGGGRGGGSFGGSRGGGRSFGGSRGGGRRLGGGSSRGRGGRNTSSGRRTTGGSGGGGYRRPGGFFGPRPFFGGWGYGGGYGYGRRPYRRGGCGTGGCGCLPSLILILVLLSIFNFAWSSIPGSNHSTVIETVRVNSSTIEREPIDAGLVNETDYYQDNLDWIRDPGELEDGLKHFYNETNIQPFVYITDNIDGEANPTPDEIDAFANDLYDELFTDEAHLLLVHFENYDFYDYEYSYHLVTGSQAKVLMDSEAENILFDYLDYYYPKDVTEEEYFSEAFKDTADRIMTVTKSPWIPVLLVIGGAVILIVLFNWWRSALNKPDKESEKEKPEKDKEDKEDLDDFDF</sequence>
<dbReference type="Gene3D" id="3.10.310.50">
    <property type="match status" value="1"/>
</dbReference>
<feature type="compositionally biased region" description="Gly residues" evidence="1">
    <location>
        <begin position="58"/>
        <end position="71"/>
    </location>
</feature>
<feature type="region of interest" description="Disordered" evidence="1">
    <location>
        <begin position="330"/>
        <end position="354"/>
    </location>
</feature>
<protein>
    <submittedName>
        <fullName evidence="3">Uncharacterized protein</fullName>
    </submittedName>
</protein>
<keyword evidence="2" id="KW-0812">Transmembrane</keyword>
<evidence type="ECO:0000256" key="2">
    <source>
        <dbReference type="SAM" id="Phobius"/>
    </source>
</evidence>
<name>A0A1M4YK84_9LACT</name>
<keyword evidence="2" id="KW-1133">Transmembrane helix</keyword>
<dbReference type="OrthoDB" id="2067794at2"/>
<evidence type="ECO:0000313" key="4">
    <source>
        <dbReference type="Proteomes" id="UP000184128"/>
    </source>
</evidence>
<proteinExistence type="predicted"/>
<gene>
    <name evidence="3" type="ORF">SAMN02745249_01717</name>
</gene>
<dbReference type="RefSeq" id="WP_084137064.1">
    <property type="nucleotide sequence ID" value="NZ_FQUF01000029.1"/>
</dbReference>
<dbReference type="EMBL" id="FQUF01000029">
    <property type="protein sequence ID" value="SHF06073.1"/>
    <property type="molecule type" value="Genomic_DNA"/>
</dbReference>
<keyword evidence="4" id="KW-1185">Reference proteome</keyword>
<evidence type="ECO:0000313" key="3">
    <source>
        <dbReference type="EMBL" id="SHF06073.1"/>
    </source>
</evidence>
<feature type="transmembrane region" description="Helical" evidence="2">
    <location>
        <begin position="103"/>
        <end position="126"/>
    </location>
</feature>